<sequence length="339" mass="37379">MKKKAFILSLMILILLISSCGLNSNKDNVALVKSIEYTVKKSDLVESVSATGKIIPKNYMTIYPEVSGKVVEVYVNEGDFVKKGDPILKIDDEDYKISYLNAKLSYEMVKGNGTLEEELKRLQYEKAYDDFVNTVIKAPISGYIVNFSKKVGDLVNQNQALCVILDRSNFEFEGTIDIIDYSKVQVGQKISIEVEGNSEILQGEITYKQIANISSANVTTATIRADINKVKFPENIFIGASCEGEILTINKKDVLKVPTNAVIVKNGKRYVQVKTGEDENNNPISELREIKIGAITEDFVEVVSGLNEGDVVLIQNKSLSKNLSKAGNAAPPPLVRPGK</sequence>
<keyword evidence="1" id="KW-0732">Signal</keyword>
<protein>
    <submittedName>
        <fullName evidence="3">Efflux transporter, RND family, MFP subunit</fullName>
    </submittedName>
</protein>
<dbReference type="PANTHER" id="PTHR30469:SF33">
    <property type="entry name" value="SLR1207 PROTEIN"/>
    <property type="match status" value="1"/>
</dbReference>
<dbReference type="Gene3D" id="2.40.50.100">
    <property type="match status" value="1"/>
</dbReference>
<evidence type="ECO:0000256" key="1">
    <source>
        <dbReference type="SAM" id="SignalP"/>
    </source>
</evidence>
<dbReference type="HOGENOM" id="CLU_018816_14_4_0"/>
<dbReference type="PANTHER" id="PTHR30469">
    <property type="entry name" value="MULTIDRUG RESISTANCE PROTEIN MDTA"/>
    <property type="match status" value="1"/>
</dbReference>
<dbReference type="PROSITE" id="PS51257">
    <property type="entry name" value="PROKAR_LIPOPROTEIN"/>
    <property type="match status" value="1"/>
</dbReference>
<evidence type="ECO:0000313" key="3">
    <source>
        <dbReference type="EMBL" id="ACJ74926.1"/>
    </source>
</evidence>
<proteinExistence type="predicted"/>
<dbReference type="AlphaFoldDB" id="B7IFR2"/>
<keyword evidence="4" id="KW-1185">Reference proteome</keyword>
<dbReference type="Pfam" id="PF25917">
    <property type="entry name" value="BSH_RND"/>
    <property type="match status" value="1"/>
</dbReference>
<dbReference type="EMBL" id="CP001185">
    <property type="protein sequence ID" value="ACJ74926.1"/>
    <property type="molecule type" value="Genomic_DNA"/>
</dbReference>
<dbReference type="GO" id="GO:1990281">
    <property type="term" value="C:efflux pump complex"/>
    <property type="evidence" value="ECO:0007669"/>
    <property type="project" value="TreeGrafter"/>
</dbReference>
<reference evidence="3 4" key="1">
    <citation type="journal article" date="2009" name="J. Bacteriol.">
        <title>The genome of Thermosipho africanus TCF52B: lateral genetic connections to the Firmicutes and Archaea.</title>
        <authorList>
            <person name="Nesboe C.L."/>
            <person name="Bapteste E."/>
            <person name="Curtis B."/>
            <person name="Dahle H."/>
            <person name="Lopez P."/>
            <person name="Macleod D."/>
            <person name="Dlutek M."/>
            <person name="Bowman S."/>
            <person name="Zhaxybayeva O."/>
            <person name="Birkeland N.-K."/>
            <person name="Doolittle W.F."/>
        </authorList>
    </citation>
    <scope>NUCLEOTIDE SEQUENCE [LARGE SCALE GENOMIC DNA]</scope>
    <source>
        <strain evidence="3 4">TCF52B</strain>
    </source>
</reference>
<dbReference type="Gene3D" id="2.40.30.170">
    <property type="match status" value="1"/>
</dbReference>
<dbReference type="Gene3D" id="2.40.420.20">
    <property type="match status" value="1"/>
</dbReference>
<accession>B7IFR2</accession>
<dbReference type="GO" id="GO:0015562">
    <property type="term" value="F:efflux transmembrane transporter activity"/>
    <property type="evidence" value="ECO:0007669"/>
    <property type="project" value="TreeGrafter"/>
</dbReference>
<feature type="signal peptide" evidence="1">
    <location>
        <begin position="1"/>
        <end position="23"/>
    </location>
</feature>
<dbReference type="OrthoDB" id="37703at2"/>
<dbReference type="eggNOG" id="COG0845">
    <property type="taxonomic scope" value="Bacteria"/>
</dbReference>
<dbReference type="STRING" id="484019.THA_433"/>
<dbReference type="KEGG" id="taf:THA_433"/>
<dbReference type="SUPFAM" id="SSF111369">
    <property type="entry name" value="HlyD-like secretion proteins"/>
    <property type="match status" value="1"/>
</dbReference>
<dbReference type="InterPro" id="IPR058625">
    <property type="entry name" value="MdtA-like_BSH"/>
</dbReference>
<evidence type="ECO:0000259" key="2">
    <source>
        <dbReference type="Pfam" id="PF25917"/>
    </source>
</evidence>
<gene>
    <name evidence="3" type="ordered locus">THA_433</name>
</gene>
<organism evidence="3 4">
    <name type="scientific">Thermosipho africanus (strain TCF52B)</name>
    <dbReference type="NCBI Taxonomy" id="484019"/>
    <lineage>
        <taxon>Bacteria</taxon>
        <taxon>Thermotogati</taxon>
        <taxon>Thermotogota</taxon>
        <taxon>Thermotogae</taxon>
        <taxon>Thermotogales</taxon>
        <taxon>Fervidobacteriaceae</taxon>
        <taxon>Thermosipho</taxon>
    </lineage>
</organism>
<feature type="domain" description="Multidrug resistance protein MdtA-like barrel-sandwich hybrid" evidence="2">
    <location>
        <begin position="60"/>
        <end position="165"/>
    </location>
</feature>
<evidence type="ECO:0000313" key="4">
    <source>
        <dbReference type="Proteomes" id="UP000002453"/>
    </source>
</evidence>
<feature type="chain" id="PRO_5002854695" evidence="1">
    <location>
        <begin position="24"/>
        <end position="339"/>
    </location>
</feature>
<name>B7IFR2_THEAB</name>
<dbReference type="Proteomes" id="UP000002453">
    <property type="component" value="Chromosome"/>
</dbReference>
<dbReference type="RefSeq" id="WP_012579577.1">
    <property type="nucleotide sequence ID" value="NC_011653.1"/>
</dbReference>